<accession>A0A8T0HWA3</accession>
<reference evidence="1" key="1">
    <citation type="submission" date="2020-06" db="EMBL/GenBank/DDBJ databases">
        <title>WGS assembly of Ceratodon purpureus strain R40.</title>
        <authorList>
            <person name="Carey S.B."/>
            <person name="Jenkins J."/>
            <person name="Shu S."/>
            <person name="Lovell J.T."/>
            <person name="Sreedasyam A."/>
            <person name="Maumus F."/>
            <person name="Tiley G.P."/>
            <person name="Fernandez-Pozo N."/>
            <person name="Barry K."/>
            <person name="Chen C."/>
            <person name="Wang M."/>
            <person name="Lipzen A."/>
            <person name="Daum C."/>
            <person name="Saski C.A."/>
            <person name="Payton A.C."/>
            <person name="Mcbreen J.C."/>
            <person name="Conrad R.E."/>
            <person name="Kollar L.M."/>
            <person name="Olsson S."/>
            <person name="Huttunen S."/>
            <person name="Landis J.B."/>
            <person name="Wickett N.J."/>
            <person name="Johnson M.G."/>
            <person name="Rensing S.A."/>
            <person name="Grimwood J."/>
            <person name="Schmutz J."/>
            <person name="Mcdaniel S.F."/>
        </authorList>
    </citation>
    <scope>NUCLEOTIDE SEQUENCE</scope>
    <source>
        <strain evidence="1">R40</strain>
    </source>
</reference>
<comment type="caution">
    <text evidence="1">The sequence shown here is derived from an EMBL/GenBank/DDBJ whole genome shotgun (WGS) entry which is preliminary data.</text>
</comment>
<proteinExistence type="predicted"/>
<name>A0A8T0HWA3_CERPU</name>
<gene>
    <name evidence="1" type="ORF">KC19_VG315100</name>
</gene>
<keyword evidence="2" id="KW-1185">Reference proteome</keyword>
<dbReference type="Proteomes" id="UP000822688">
    <property type="component" value="Chromosome V"/>
</dbReference>
<evidence type="ECO:0000313" key="2">
    <source>
        <dbReference type="Proteomes" id="UP000822688"/>
    </source>
</evidence>
<evidence type="ECO:0000313" key="1">
    <source>
        <dbReference type="EMBL" id="KAG0575067.1"/>
    </source>
</evidence>
<protein>
    <submittedName>
        <fullName evidence="1">Uncharacterized protein</fullName>
    </submittedName>
</protein>
<dbReference type="AlphaFoldDB" id="A0A8T0HWA3"/>
<sequence length="208" mass="22778">MNKYVLRKGCVCSAQLVTLEVDSSPRRVLTAAGSSPALRNLSRLLLVIRISERVVLAPGRIYVSSMGVHASATAESIKPPGWRIKLGQLKGSLLVYEVTMSECDSDPKKADLLWLLPVVRADCSNDLSAKVHETNLLVCRAMQVAKERRVRKMNVRFGIVWSLQSPLCCDAAIMERIASGSRGQGLITTLPRPLVRLNLCVVCGLLLI</sequence>
<organism evidence="1 2">
    <name type="scientific">Ceratodon purpureus</name>
    <name type="common">Fire moss</name>
    <name type="synonym">Dicranum purpureum</name>
    <dbReference type="NCBI Taxonomy" id="3225"/>
    <lineage>
        <taxon>Eukaryota</taxon>
        <taxon>Viridiplantae</taxon>
        <taxon>Streptophyta</taxon>
        <taxon>Embryophyta</taxon>
        <taxon>Bryophyta</taxon>
        <taxon>Bryophytina</taxon>
        <taxon>Bryopsida</taxon>
        <taxon>Dicranidae</taxon>
        <taxon>Pseudoditrichales</taxon>
        <taxon>Ditrichaceae</taxon>
        <taxon>Ceratodon</taxon>
    </lineage>
</organism>
<dbReference type="EMBL" id="CM026426">
    <property type="protein sequence ID" value="KAG0575067.1"/>
    <property type="molecule type" value="Genomic_DNA"/>
</dbReference>